<dbReference type="PROSITE" id="PS50043">
    <property type="entry name" value="HTH_LUXR_2"/>
    <property type="match status" value="1"/>
</dbReference>
<dbReference type="SMART" id="SM00421">
    <property type="entry name" value="HTH_LUXR"/>
    <property type="match status" value="1"/>
</dbReference>
<dbReference type="EMBL" id="JYJB01000007">
    <property type="protein sequence ID" value="KJL48281.1"/>
    <property type="molecule type" value="Genomic_DNA"/>
</dbReference>
<keyword evidence="3" id="KW-0804">Transcription</keyword>
<dbReference type="InterPro" id="IPR036388">
    <property type="entry name" value="WH-like_DNA-bd_sf"/>
</dbReference>
<dbReference type="GO" id="GO:0003677">
    <property type="term" value="F:DNA binding"/>
    <property type="evidence" value="ECO:0007669"/>
    <property type="project" value="UniProtKB-KW"/>
</dbReference>
<dbReference type="InterPro" id="IPR019734">
    <property type="entry name" value="TPR_rpt"/>
</dbReference>
<proteinExistence type="predicted"/>
<evidence type="ECO:0000259" key="5">
    <source>
        <dbReference type="PROSITE" id="PS50043"/>
    </source>
</evidence>
<dbReference type="STRING" id="273678.RS84_01040"/>
<gene>
    <name evidence="6" type="primary">vraR_2</name>
    <name evidence="6" type="ORF">RS84_01040</name>
</gene>
<dbReference type="Gene3D" id="1.25.40.10">
    <property type="entry name" value="Tetratricopeptide repeat domain"/>
    <property type="match status" value="2"/>
</dbReference>
<dbReference type="PRINTS" id="PR00038">
    <property type="entry name" value="HTHLUXR"/>
</dbReference>
<dbReference type="RefSeq" id="WP_045256708.1">
    <property type="nucleotide sequence ID" value="NZ_JYJB01000007.1"/>
</dbReference>
<evidence type="ECO:0000256" key="2">
    <source>
        <dbReference type="ARBA" id="ARBA00023125"/>
    </source>
</evidence>
<keyword evidence="7" id="KW-1185">Reference proteome</keyword>
<dbReference type="GO" id="GO:0006355">
    <property type="term" value="P:regulation of DNA-templated transcription"/>
    <property type="evidence" value="ECO:0007669"/>
    <property type="project" value="InterPro"/>
</dbReference>
<sequence>MAIRQAPVIDWTGRFELLSANEADLDAAQLDELGQAAWFIGRDDVSERAWERAHLRFLDAGLTADAVRCAFWLGFTLGEHGEQVKARTWMGRLFELCERAAGDARTDACAALCRAQVAYMRGELDEAAGLYRDAGRLAASSEPDVEVLASMGEGRVLMRVGRIDEGVACMDRVMLLIGSGRVTDRAAGPAYCAVIAGLLARGDIERARVWTRDLGDWCDAQRGLEPFRGECTLHTATVMQFGGEWAATSEAAESVCRTEERPDTLGNAWYRLGELHRVAGRADAAREAYRRAAALGREVQPGLALVHRDAGELDVAWAGLERARATATTPSDRAEILSAAAQIALERRRPADARIAADELRSEADAGDILYLHALANRADGAVATAEGRGREAHRMLRTAWAQWRQLDAPYEAALTRMAIGRCARDGGDDEGALLEFDAARVVLESLGAIPDLARLERLAASAPGAIAAGPGLSRREREVLDLVAHGWSNRRIAERLFLSDRTVARHVGNILAKLGVPSRSAATAYAFEHGLVAAS</sequence>
<dbReference type="InterPro" id="IPR011990">
    <property type="entry name" value="TPR-like_helical_dom_sf"/>
</dbReference>
<dbReference type="Proteomes" id="UP000033900">
    <property type="component" value="Unassembled WGS sequence"/>
</dbReference>
<dbReference type="InterPro" id="IPR000792">
    <property type="entry name" value="Tscrpt_reg_LuxR_C"/>
</dbReference>
<accession>A0A0M2HNL6</accession>
<dbReference type="CDD" id="cd06170">
    <property type="entry name" value="LuxR_C_like"/>
    <property type="match status" value="1"/>
</dbReference>
<keyword evidence="1" id="KW-0805">Transcription regulation</keyword>
<dbReference type="PROSITE" id="PS50005">
    <property type="entry name" value="TPR"/>
    <property type="match status" value="1"/>
</dbReference>
<feature type="repeat" description="TPR" evidence="4">
    <location>
        <begin position="266"/>
        <end position="299"/>
    </location>
</feature>
<protein>
    <submittedName>
        <fullName evidence="6">Response regulator protein VraR</fullName>
    </submittedName>
</protein>
<evidence type="ECO:0000256" key="3">
    <source>
        <dbReference type="ARBA" id="ARBA00023163"/>
    </source>
</evidence>
<comment type="caution">
    <text evidence="6">The sequence shown here is derived from an EMBL/GenBank/DDBJ whole genome shotgun (WGS) entry which is preliminary data.</text>
</comment>
<keyword evidence="4" id="KW-0802">TPR repeat</keyword>
<dbReference type="AlphaFoldDB" id="A0A0M2HNL6"/>
<keyword evidence="2" id="KW-0238">DNA-binding</keyword>
<evidence type="ECO:0000313" key="7">
    <source>
        <dbReference type="Proteomes" id="UP000033900"/>
    </source>
</evidence>
<feature type="domain" description="HTH luxR-type" evidence="5">
    <location>
        <begin position="466"/>
        <end position="531"/>
    </location>
</feature>
<evidence type="ECO:0000256" key="1">
    <source>
        <dbReference type="ARBA" id="ARBA00023015"/>
    </source>
</evidence>
<organism evidence="6 7">
    <name type="scientific">Microbacterium hydrocarbonoxydans</name>
    <dbReference type="NCBI Taxonomy" id="273678"/>
    <lineage>
        <taxon>Bacteria</taxon>
        <taxon>Bacillati</taxon>
        <taxon>Actinomycetota</taxon>
        <taxon>Actinomycetes</taxon>
        <taxon>Micrococcales</taxon>
        <taxon>Microbacteriaceae</taxon>
        <taxon>Microbacterium</taxon>
    </lineage>
</organism>
<dbReference type="Gene3D" id="1.10.10.10">
    <property type="entry name" value="Winged helix-like DNA-binding domain superfamily/Winged helix DNA-binding domain"/>
    <property type="match status" value="1"/>
</dbReference>
<dbReference type="SUPFAM" id="SSF48452">
    <property type="entry name" value="TPR-like"/>
    <property type="match status" value="2"/>
</dbReference>
<dbReference type="OrthoDB" id="27092at2"/>
<dbReference type="Pfam" id="PF00196">
    <property type="entry name" value="GerE"/>
    <property type="match status" value="1"/>
</dbReference>
<dbReference type="PATRIC" id="fig|273678.4.peg.1036"/>
<name>A0A0M2HNL6_9MICO</name>
<dbReference type="PANTHER" id="PTHR43214">
    <property type="entry name" value="TWO-COMPONENT RESPONSE REGULATOR"/>
    <property type="match status" value="1"/>
</dbReference>
<dbReference type="PROSITE" id="PS00622">
    <property type="entry name" value="HTH_LUXR_1"/>
    <property type="match status" value="1"/>
</dbReference>
<reference evidence="6 7" key="1">
    <citation type="submission" date="2015-02" db="EMBL/GenBank/DDBJ databases">
        <title>Draft genome sequences of ten Microbacterium spp. with emphasis on heavy metal contaminated environments.</title>
        <authorList>
            <person name="Corretto E."/>
        </authorList>
    </citation>
    <scope>NUCLEOTIDE SEQUENCE [LARGE SCALE GENOMIC DNA]</scope>
    <source>
        <strain evidence="6 7">SA35</strain>
    </source>
</reference>
<dbReference type="SUPFAM" id="SSF46894">
    <property type="entry name" value="C-terminal effector domain of the bipartite response regulators"/>
    <property type="match status" value="1"/>
</dbReference>
<evidence type="ECO:0000313" key="6">
    <source>
        <dbReference type="EMBL" id="KJL48281.1"/>
    </source>
</evidence>
<dbReference type="PANTHER" id="PTHR43214:SF24">
    <property type="entry name" value="TRANSCRIPTIONAL REGULATORY PROTEIN NARL-RELATED"/>
    <property type="match status" value="1"/>
</dbReference>
<dbReference type="InterPro" id="IPR016032">
    <property type="entry name" value="Sig_transdc_resp-reg_C-effctor"/>
</dbReference>
<evidence type="ECO:0000256" key="4">
    <source>
        <dbReference type="PROSITE-ProRule" id="PRU00339"/>
    </source>
</evidence>
<dbReference type="InterPro" id="IPR039420">
    <property type="entry name" value="WalR-like"/>
</dbReference>